<proteinExistence type="predicted"/>
<dbReference type="Gramene" id="Psat05G0795700-T1">
    <property type="protein sequence ID" value="KAI5413584.1"/>
    <property type="gene ID" value="KIW84_057957"/>
</dbReference>
<organism evidence="1 2">
    <name type="scientific">Pisum sativum</name>
    <name type="common">Garden pea</name>
    <name type="synonym">Lathyrus oleraceus</name>
    <dbReference type="NCBI Taxonomy" id="3888"/>
    <lineage>
        <taxon>Eukaryota</taxon>
        <taxon>Viridiplantae</taxon>
        <taxon>Streptophyta</taxon>
        <taxon>Embryophyta</taxon>
        <taxon>Tracheophyta</taxon>
        <taxon>Spermatophyta</taxon>
        <taxon>Magnoliopsida</taxon>
        <taxon>eudicotyledons</taxon>
        <taxon>Gunneridae</taxon>
        <taxon>Pentapetalae</taxon>
        <taxon>rosids</taxon>
        <taxon>fabids</taxon>
        <taxon>Fabales</taxon>
        <taxon>Fabaceae</taxon>
        <taxon>Papilionoideae</taxon>
        <taxon>50 kb inversion clade</taxon>
        <taxon>NPAAA clade</taxon>
        <taxon>Hologalegina</taxon>
        <taxon>IRL clade</taxon>
        <taxon>Fabeae</taxon>
        <taxon>Lathyrus</taxon>
    </lineage>
</organism>
<dbReference type="Proteomes" id="UP001058974">
    <property type="component" value="Chromosome 5"/>
</dbReference>
<evidence type="ECO:0000313" key="1">
    <source>
        <dbReference type="EMBL" id="KAI5413584.1"/>
    </source>
</evidence>
<dbReference type="EMBL" id="JAMSHJ010000005">
    <property type="protein sequence ID" value="KAI5413584.1"/>
    <property type="molecule type" value="Genomic_DNA"/>
</dbReference>
<sequence>MMQTSYWHSLVSLEEEDSEWLSDSMISENPSSPLSYSGDSFTEFSDVDTPSYWDSLLKLEQEDREWNMDKASYWHSFPLLSLEDEDSEWLSDSITSESPSSPVSFSGDSFTDISDVGTPTYWDSLLRLDKEENSEWVSDFNQQLEHVQDGSPISSYKINWGNVVLPPISTISSLTGAHRGRSEDVFSAEHLLKTADTEEFNGDEPLFWPFEGEFDWYSEECSFCSSPRKRLVFYSNMDIPLEYFALDQVSAIETLVGLKEFDGHEGL</sequence>
<dbReference type="AlphaFoldDB" id="A0A9D4X4S1"/>
<keyword evidence="2" id="KW-1185">Reference proteome</keyword>
<dbReference type="PANTHER" id="PTHR36707:SF1">
    <property type="entry name" value="T20M3.17 PROTEIN"/>
    <property type="match status" value="1"/>
</dbReference>
<reference evidence="1 2" key="1">
    <citation type="journal article" date="2022" name="Nat. Genet.">
        <title>Improved pea reference genome and pan-genome highlight genomic features and evolutionary characteristics.</title>
        <authorList>
            <person name="Yang T."/>
            <person name="Liu R."/>
            <person name="Luo Y."/>
            <person name="Hu S."/>
            <person name="Wang D."/>
            <person name="Wang C."/>
            <person name="Pandey M.K."/>
            <person name="Ge S."/>
            <person name="Xu Q."/>
            <person name="Li N."/>
            <person name="Li G."/>
            <person name="Huang Y."/>
            <person name="Saxena R.K."/>
            <person name="Ji Y."/>
            <person name="Li M."/>
            <person name="Yan X."/>
            <person name="He Y."/>
            <person name="Liu Y."/>
            <person name="Wang X."/>
            <person name="Xiang C."/>
            <person name="Varshney R.K."/>
            <person name="Ding H."/>
            <person name="Gao S."/>
            <person name="Zong X."/>
        </authorList>
    </citation>
    <scope>NUCLEOTIDE SEQUENCE [LARGE SCALE GENOMIC DNA]</scope>
    <source>
        <strain evidence="1 2">cv. Zhongwan 6</strain>
    </source>
</reference>
<gene>
    <name evidence="1" type="ORF">KIW84_057957</name>
</gene>
<dbReference type="PANTHER" id="PTHR36707">
    <property type="entry name" value="T20M3.17 PROTEIN"/>
    <property type="match status" value="1"/>
</dbReference>
<protein>
    <submittedName>
        <fullName evidence="1">Uncharacterized protein</fullName>
    </submittedName>
</protein>
<accession>A0A9D4X4S1</accession>
<evidence type="ECO:0000313" key="2">
    <source>
        <dbReference type="Proteomes" id="UP001058974"/>
    </source>
</evidence>
<name>A0A9D4X4S1_PEA</name>
<comment type="caution">
    <text evidence="1">The sequence shown here is derived from an EMBL/GenBank/DDBJ whole genome shotgun (WGS) entry which is preliminary data.</text>
</comment>